<reference evidence="2" key="1">
    <citation type="submission" date="2018-05" db="EMBL/GenBank/DDBJ databases">
        <authorList>
            <person name="Lanie J.A."/>
            <person name="Ng W.-L."/>
            <person name="Kazmierczak K.M."/>
            <person name="Andrzejewski T.M."/>
            <person name="Davidsen T.M."/>
            <person name="Wayne K.J."/>
            <person name="Tettelin H."/>
            <person name="Glass J.I."/>
            <person name="Rusch D."/>
            <person name="Podicherti R."/>
            <person name="Tsui H.-C.T."/>
            <person name="Winkler M.E."/>
        </authorList>
    </citation>
    <scope>NUCLEOTIDE SEQUENCE</scope>
</reference>
<accession>A0A381R290</accession>
<dbReference type="PROSITE" id="PS51257">
    <property type="entry name" value="PROKAR_LIPOPROTEIN"/>
    <property type="match status" value="1"/>
</dbReference>
<protein>
    <recommendedName>
        <fullName evidence="1">Metallo-beta-lactamase domain-containing protein</fullName>
    </recommendedName>
</protein>
<dbReference type="CDD" id="cd16282">
    <property type="entry name" value="metallo-hydrolase-like_MBL-fold"/>
    <property type="match status" value="1"/>
</dbReference>
<proteinExistence type="predicted"/>
<evidence type="ECO:0000259" key="1">
    <source>
        <dbReference type="SMART" id="SM00849"/>
    </source>
</evidence>
<dbReference type="SMART" id="SM00849">
    <property type="entry name" value="Lactamase_B"/>
    <property type="match status" value="1"/>
</dbReference>
<dbReference type="Gene3D" id="3.60.15.10">
    <property type="entry name" value="Ribonuclease Z/Hydroxyacylglutathione hydrolase-like"/>
    <property type="match status" value="1"/>
</dbReference>
<name>A0A381R290_9ZZZZ</name>
<dbReference type="EMBL" id="UINC01001643">
    <property type="protein sequence ID" value="SUZ85610.1"/>
    <property type="molecule type" value="Genomic_DNA"/>
</dbReference>
<dbReference type="AlphaFoldDB" id="A0A381R290"/>
<gene>
    <name evidence="2" type="ORF">METZ01_LOCUS38464</name>
</gene>
<dbReference type="InterPro" id="IPR050855">
    <property type="entry name" value="NDM-1-like"/>
</dbReference>
<dbReference type="PANTHER" id="PTHR42951">
    <property type="entry name" value="METALLO-BETA-LACTAMASE DOMAIN-CONTAINING"/>
    <property type="match status" value="1"/>
</dbReference>
<dbReference type="Pfam" id="PF00753">
    <property type="entry name" value="Lactamase_B"/>
    <property type="match status" value="1"/>
</dbReference>
<evidence type="ECO:0000313" key="2">
    <source>
        <dbReference type="EMBL" id="SUZ85610.1"/>
    </source>
</evidence>
<organism evidence="2">
    <name type="scientific">marine metagenome</name>
    <dbReference type="NCBI Taxonomy" id="408172"/>
    <lineage>
        <taxon>unclassified sequences</taxon>
        <taxon>metagenomes</taxon>
        <taxon>ecological metagenomes</taxon>
    </lineage>
</organism>
<dbReference type="InterPro" id="IPR001279">
    <property type="entry name" value="Metallo-B-lactamas"/>
</dbReference>
<dbReference type="PANTHER" id="PTHR42951:SF20">
    <property type="entry name" value="BETA LACTAMASE"/>
    <property type="match status" value="1"/>
</dbReference>
<dbReference type="InterPro" id="IPR036866">
    <property type="entry name" value="RibonucZ/Hydroxyglut_hydro"/>
</dbReference>
<dbReference type="SUPFAM" id="SSF56281">
    <property type="entry name" value="Metallo-hydrolase/oxidoreductase"/>
    <property type="match status" value="1"/>
</dbReference>
<feature type="domain" description="Metallo-beta-lactamase" evidence="1">
    <location>
        <begin position="82"/>
        <end position="256"/>
    </location>
</feature>
<sequence length="335" mass="36716">MATRALPLLWTVAIISSACGGSTQEDTTTDRVDPVLTEDVIRTANPYTRGYTDGDFPRIKELATGVYSYEQLRSAGEERFTTVSMFVVTNEGVLVADGQGSVEETQRMIDRIADITDQPITHVVICSDHGDHTAGNSAFPADAEFLAHPTSAATLEASANAPNRDAGVPPIVLPSQIIDEREVLELGGRTIEILFLGRAHTGGDLVVHLPEEKILFMSEAYLNRVFPAMRSAYPSEWVEMIEKAQAMDIDTYVPGHGFVDSSAVLEEELDTYRRAVIRVIELATQQYEEGYGLEDAQIQANFGELESWSLFTSQAPRAIQQVYTELDGSLPGANR</sequence>